<feature type="transmembrane region" description="Helical" evidence="7">
    <location>
        <begin position="188"/>
        <end position="221"/>
    </location>
</feature>
<evidence type="ECO:0000256" key="6">
    <source>
        <dbReference type="ARBA" id="ARBA00023136"/>
    </source>
</evidence>
<feature type="transmembrane region" description="Helical" evidence="7">
    <location>
        <begin position="6"/>
        <end position="29"/>
    </location>
</feature>
<feature type="domain" description="Prepilin peptidase A24 N-terminal" evidence="9">
    <location>
        <begin position="12"/>
        <end position="90"/>
    </location>
</feature>
<name>A0A2M8LC47_9BACT</name>
<keyword evidence="5 7" id="KW-1133">Transmembrane helix</keyword>
<evidence type="ECO:0008006" key="12">
    <source>
        <dbReference type="Google" id="ProtNLM"/>
    </source>
</evidence>
<dbReference type="Pfam" id="PF06750">
    <property type="entry name" value="A24_N_bact"/>
    <property type="match status" value="1"/>
</dbReference>
<dbReference type="EMBL" id="PFEQ01000009">
    <property type="protein sequence ID" value="PJE74179.1"/>
    <property type="molecule type" value="Genomic_DNA"/>
</dbReference>
<evidence type="ECO:0000256" key="3">
    <source>
        <dbReference type="ARBA" id="ARBA00022475"/>
    </source>
</evidence>
<sequence>MINLFLIGSAFLGLIVGSFLNVVVLRFGTGLPVSKGRSRCFSCNQTLSWYELIPLFSYVFQMGRCRHCESKISIQYPLVEVLTAGLFVVSSFWIVESGFSSIQGVVTSLLLYIMISIYIVIIAYDMRHKMIPDLFSYSVAFIALLFIFMTSPVSLMSHIISGICAFLFFFVFWFLSKGKWMGLGDGKLALSLGFLLGPTSSIPALLIAFWSGAIVTLLVLIYEKVLSKDIGINMKSEIPFAPFIIFGLLITFFLHINMGTLSLWFTL</sequence>
<evidence type="ECO:0000256" key="1">
    <source>
        <dbReference type="ARBA" id="ARBA00004651"/>
    </source>
</evidence>
<feature type="transmembrane region" description="Helical" evidence="7">
    <location>
        <begin position="155"/>
        <end position="176"/>
    </location>
</feature>
<feature type="domain" description="Prepilin type IV endopeptidase peptidase" evidence="8">
    <location>
        <begin position="113"/>
        <end position="217"/>
    </location>
</feature>
<dbReference type="GO" id="GO:0004190">
    <property type="term" value="F:aspartic-type endopeptidase activity"/>
    <property type="evidence" value="ECO:0007669"/>
    <property type="project" value="InterPro"/>
</dbReference>
<feature type="transmembrane region" description="Helical" evidence="7">
    <location>
        <begin position="131"/>
        <end position="149"/>
    </location>
</feature>
<dbReference type="InterPro" id="IPR050882">
    <property type="entry name" value="Prepilin_peptidase/N-MTase"/>
</dbReference>
<keyword evidence="6 7" id="KW-0472">Membrane</keyword>
<reference evidence="11" key="1">
    <citation type="submission" date="2017-09" db="EMBL/GenBank/DDBJ databases">
        <title>Depth-based differentiation of microbial function through sediment-hosted aquifers and enrichment of novel symbionts in the deep terrestrial subsurface.</title>
        <authorList>
            <person name="Probst A.J."/>
            <person name="Ladd B."/>
            <person name="Jarett J.K."/>
            <person name="Geller-Mcgrath D.E."/>
            <person name="Sieber C.M.K."/>
            <person name="Emerson J.B."/>
            <person name="Anantharaman K."/>
            <person name="Thomas B.C."/>
            <person name="Malmstrom R."/>
            <person name="Stieglmeier M."/>
            <person name="Klingl A."/>
            <person name="Woyke T."/>
            <person name="Ryan C.M."/>
            <person name="Banfield J.F."/>
        </authorList>
    </citation>
    <scope>NUCLEOTIDE SEQUENCE [LARGE SCALE GENOMIC DNA]</scope>
</reference>
<comment type="similarity">
    <text evidence="2">Belongs to the peptidase A24 family.</text>
</comment>
<accession>A0A2M8LC47</accession>
<dbReference type="AlphaFoldDB" id="A0A2M8LC47"/>
<dbReference type="GO" id="GO:0006465">
    <property type="term" value="P:signal peptide processing"/>
    <property type="evidence" value="ECO:0007669"/>
    <property type="project" value="TreeGrafter"/>
</dbReference>
<dbReference type="Gene3D" id="1.20.120.1220">
    <property type="match status" value="1"/>
</dbReference>
<evidence type="ECO:0000256" key="4">
    <source>
        <dbReference type="ARBA" id="ARBA00022692"/>
    </source>
</evidence>
<dbReference type="GO" id="GO:0005886">
    <property type="term" value="C:plasma membrane"/>
    <property type="evidence" value="ECO:0007669"/>
    <property type="project" value="UniProtKB-SubCell"/>
</dbReference>
<feature type="transmembrane region" description="Helical" evidence="7">
    <location>
        <begin position="101"/>
        <end position="124"/>
    </location>
</feature>
<dbReference type="Pfam" id="PF01478">
    <property type="entry name" value="Peptidase_A24"/>
    <property type="match status" value="1"/>
</dbReference>
<organism evidence="10 11">
    <name type="scientific">Candidatus Taylorbacteria bacterium CG10_big_fil_rev_8_21_14_0_10_41_48</name>
    <dbReference type="NCBI Taxonomy" id="1975024"/>
    <lineage>
        <taxon>Bacteria</taxon>
        <taxon>Candidatus Tayloriibacteriota</taxon>
    </lineage>
</organism>
<protein>
    <recommendedName>
        <fullName evidence="12">Prepilin peptidase</fullName>
    </recommendedName>
</protein>
<feature type="transmembrane region" description="Helical" evidence="7">
    <location>
        <begin position="76"/>
        <end position="95"/>
    </location>
</feature>
<evidence type="ECO:0000259" key="9">
    <source>
        <dbReference type="Pfam" id="PF06750"/>
    </source>
</evidence>
<dbReference type="PANTHER" id="PTHR30487">
    <property type="entry name" value="TYPE 4 PREPILIN-LIKE PROTEINS LEADER PEPTIDE-PROCESSING ENZYME"/>
    <property type="match status" value="1"/>
</dbReference>
<evidence type="ECO:0000313" key="11">
    <source>
        <dbReference type="Proteomes" id="UP000228700"/>
    </source>
</evidence>
<dbReference type="InterPro" id="IPR010627">
    <property type="entry name" value="Prepilin_pept_A24_N"/>
</dbReference>
<evidence type="ECO:0000256" key="2">
    <source>
        <dbReference type="ARBA" id="ARBA00005801"/>
    </source>
</evidence>
<evidence type="ECO:0000259" key="8">
    <source>
        <dbReference type="Pfam" id="PF01478"/>
    </source>
</evidence>
<gene>
    <name evidence="10" type="ORF">COV01_01615</name>
</gene>
<evidence type="ECO:0000256" key="5">
    <source>
        <dbReference type="ARBA" id="ARBA00022989"/>
    </source>
</evidence>
<keyword evidence="4 7" id="KW-0812">Transmembrane</keyword>
<dbReference type="InterPro" id="IPR000045">
    <property type="entry name" value="Prepilin_IV_endopep_pep"/>
</dbReference>
<dbReference type="Proteomes" id="UP000228700">
    <property type="component" value="Unassembled WGS sequence"/>
</dbReference>
<evidence type="ECO:0000313" key="10">
    <source>
        <dbReference type="EMBL" id="PJE74179.1"/>
    </source>
</evidence>
<evidence type="ECO:0000256" key="7">
    <source>
        <dbReference type="SAM" id="Phobius"/>
    </source>
</evidence>
<proteinExistence type="inferred from homology"/>
<keyword evidence="3" id="KW-1003">Cell membrane</keyword>
<comment type="subcellular location">
    <subcellularLocation>
        <location evidence="1">Cell membrane</location>
        <topology evidence="1">Multi-pass membrane protein</topology>
    </subcellularLocation>
</comment>
<comment type="caution">
    <text evidence="10">The sequence shown here is derived from an EMBL/GenBank/DDBJ whole genome shotgun (WGS) entry which is preliminary data.</text>
</comment>
<dbReference type="PANTHER" id="PTHR30487:SF0">
    <property type="entry name" value="PREPILIN LEADER PEPTIDASE_N-METHYLTRANSFERASE-RELATED"/>
    <property type="match status" value="1"/>
</dbReference>
<feature type="transmembrane region" description="Helical" evidence="7">
    <location>
        <begin position="241"/>
        <end position="265"/>
    </location>
</feature>